<evidence type="ECO:0000313" key="3">
    <source>
        <dbReference type="Proteomes" id="UP000324222"/>
    </source>
</evidence>
<dbReference type="Proteomes" id="UP000324222">
    <property type="component" value="Unassembled WGS sequence"/>
</dbReference>
<accession>A0A5B7J9B5</accession>
<organism evidence="2 3">
    <name type="scientific">Portunus trituberculatus</name>
    <name type="common">Swimming crab</name>
    <name type="synonym">Neptunus trituberculatus</name>
    <dbReference type="NCBI Taxonomy" id="210409"/>
    <lineage>
        <taxon>Eukaryota</taxon>
        <taxon>Metazoa</taxon>
        <taxon>Ecdysozoa</taxon>
        <taxon>Arthropoda</taxon>
        <taxon>Crustacea</taxon>
        <taxon>Multicrustacea</taxon>
        <taxon>Malacostraca</taxon>
        <taxon>Eumalacostraca</taxon>
        <taxon>Eucarida</taxon>
        <taxon>Decapoda</taxon>
        <taxon>Pleocyemata</taxon>
        <taxon>Brachyura</taxon>
        <taxon>Eubrachyura</taxon>
        <taxon>Portunoidea</taxon>
        <taxon>Portunidae</taxon>
        <taxon>Portuninae</taxon>
        <taxon>Portunus</taxon>
    </lineage>
</organism>
<name>A0A5B7J9B5_PORTR</name>
<keyword evidence="3" id="KW-1185">Reference proteome</keyword>
<dbReference type="EMBL" id="VSRR010098652">
    <property type="protein sequence ID" value="MPC94461.1"/>
    <property type="molecule type" value="Genomic_DNA"/>
</dbReference>
<gene>
    <name evidence="2" type="ORF">E2C01_089632</name>
</gene>
<proteinExistence type="predicted"/>
<evidence type="ECO:0000313" key="2">
    <source>
        <dbReference type="EMBL" id="MPC94461.1"/>
    </source>
</evidence>
<reference evidence="2 3" key="1">
    <citation type="submission" date="2019-05" db="EMBL/GenBank/DDBJ databases">
        <title>Another draft genome of Portunus trituberculatus and its Hox gene families provides insights of decapod evolution.</title>
        <authorList>
            <person name="Jeong J.-H."/>
            <person name="Song I."/>
            <person name="Kim S."/>
            <person name="Choi T."/>
            <person name="Kim D."/>
            <person name="Ryu S."/>
            <person name="Kim W."/>
        </authorList>
    </citation>
    <scope>NUCLEOTIDE SEQUENCE [LARGE SCALE GENOMIC DNA]</scope>
    <source>
        <tissue evidence="2">Muscle</tissue>
    </source>
</reference>
<comment type="caution">
    <text evidence="2">The sequence shown here is derived from an EMBL/GenBank/DDBJ whole genome shotgun (WGS) entry which is preliminary data.</text>
</comment>
<feature type="compositionally biased region" description="Polar residues" evidence="1">
    <location>
        <begin position="1"/>
        <end position="11"/>
    </location>
</feature>
<dbReference type="AlphaFoldDB" id="A0A5B7J9B5"/>
<protein>
    <submittedName>
        <fullName evidence="2">Uncharacterized protein</fullName>
    </submittedName>
</protein>
<sequence length="70" mass="7458">MVPSRLPSTRIDSLAGRQGPREPSTTTPASTRLGNTCTFPAARGHNSHFVTARPGAANKAAWGFRLLGKR</sequence>
<feature type="compositionally biased region" description="Polar residues" evidence="1">
    <location>
        <begin position="23"/>
        <end position="35"/>
    </location>
</feature>
<feature type="region of interest" description="Disordered" evidence="1">
    <location>
        <begin position="1"/>
        <end position="35"/>
    </location>
</feature>
<evidence type="ECO:0000256" key="1">
    <source>
        <dbReference type="SAM" id="MobiDB-lite"/>
    </source>
</evidence>